<accession>A0A4Y2AUR7</accession>
<gene>
    <name evidence="1" type="ORF">AVEN_132664_1</name>
</gene>
<keyword evidence="2" id="KW-1185">Reference proteome</keyword>
<proteinExistence type="predicted"/>
<organism evidence="1 2">
    <name type="scientific">Araneus ventricosus</name>
    <name type="common">Orbweaver spider</name>
    <name type="synonym">Epeira ventricosa</name>
    <dbReference type="NCBI Taxonomy" id="182803"/>
    <lineage>
        <taxon>Eukaryota</taxon>
        <taxon>Metazoa</taxon>
        <taxon>Ecdysozoa</taxon>
        <taxon>Arthropoda</taxon>
        <taxon>Chelicerata</taxon>
        <taxon>Arachnida</taxon>
        <taxon>Araneae</taxon>
        <taxon>Araneomorphae</taxon>
        <taxon>Entelegynae</taxon>
        <taxon>Araneoidea</taxon>
        <taxon>Araneidae</taxon>
        <taxon>Araneus</taxon>
    </lineage>
</organism>
<feature type="non-terminal residue" evidence="1">
    <location>
        <position position="49"/>
    </location>
</feature>
<dbReference type="Proteomes" id="UP000499080">
    <property type="component" value="Unassembled WGS sequence"/>
</dbReference>
<evidence type="ECO:0000313" key="1">
    <source>
        <dbReference type="EMBL" id="GBL83771.1"/>
    </source>
</evidence>
<sequence length="49" mass="5316">MSSLSIKTSKGVIKKTISDVKRTRLSGDKVLASKPKVPGLRLATFEDMP</sequence>
<dbReference type="EMBL" id="BGPR01000034">
    <property type="protein sequence ID" value="GBL83771.1"/>
    <property type="molecule type" value="Genomic_DNA"/>
</dbReference>
<protein>
    <submittedName>
        <fullName evidence="1">Uncharacterized protein</fullName>
    </submittedName>
</protein>
<name>A0A4Y2AUR7_ARAVE</name>
<dbReference type="AlphaFoldDB" id="A0A4Y2AUR7"/>
<reference evidence="1 2" key="1">
    <citation type="journal article" date="2019" name="Sci. Rep.">
        <title>Orb-weaving spider Araneus ventricosus genome elucidates the spidroin gene catalogue.</title>
        <authorList>
            <person name="Kono N."/>
            <person name="Nakamura H."/>
            <person name="Ohtoshi R."/>
            <person name="Moran D.A.P."/>
            <person name="Shinohara A."/>
            <person name="Yoshida Y."/>
            <person name="Fujiwara M."/>
            <person name="Mori M."/>
            <person name="Tomita M."/>
            <person name="Arakawa K."/>
        </authorList>
    </citation>
    <scope>NUCLEOTIDE SEQUENCE [LARGE SCALE GENOMIC DNA]</scope>
</reference>
<evidence type="ECO:0000313" key="2">
    <source>
        <dbReference type="Proteomes" id="UP000499080"/>
    </source>
</evidence>
<comment type="caution">
    <text evidence="1">The sequence shown here is derived from an EMBL/GenBank/DDBJ whole genome shotgun (WGS) entry which is preliminary data.</text>
</comment>